<reference evidence="4" key="3">
    <citation type="submission" date="2015-02" db="EMBL/GenBank/DDBJ databases">
        <title>Evolutionary Origins and Diversification of the Mycorrhizal Mutualists.</title>
        <authorList>
            <consortium name="DOE Joint Genome Institute"/>
            <consortium name="Mycorrhizal Genomics Consortium"/>
            <person name="Kohler A."/>
            <person name="Kuo A."/>
            <person name="Nagy L.G."/>
            <person name="Floudas D."/>
            <person name="Copeland A."/>
            <person name="Barry K.W."/>
            <person name="Cichocki N."/>
            <person name="Veneault-Fourrey C."/>
            <person name="LaButti K."/>
            <person name="Lindquist E.A."/>
            <person name="Lipzen A."/>
            <person name="Lundell T."/>
            <person name="Morin E."/>
            <person name="Murat C."/>
            <person name="Riley R."/>
            <person name="Ohm R."/>
            <person name="Sun H."/>
            <person name="Tunlid A."/>
            <person name="Henrissat B."/>
            <person name="Grigoriev I.V."/>
            <person name="Hibbett D.S."/>
            <person name="Martin F."/>
        </authorList>
    </citation>
    <scope>NUCLEOTIDE SEQUENCE</scope>
    <source>
        <strain evidence="4">441</strain>
    </source>
</reference>
<protein>
    <recommendedName>
        <fullName evidence="3">GS catalytic domain-containing protein</fullName>
    </recommendedName>
</protein>
<feature type="domain" description="GS catalytic" evidence="3">
    <location>
        <begin position="1"/>
        <end position="77"/>
    </location>
</feature>
<dbReference type="Pfam" id="PF00120">
    <property type="entry name" value="Gln-synt_C"/>
    <property type="match status" value="1"/>
</dbReference>
<name>A0A0C9Y1P3_9AGAM</name>
<dbReference type="AlphaFoldDB" id="A0A0C9Y1P3"/>
<dbReference type="InterPro" id="IPR014746">
    <property type="entry name" value="Gln_synth/guanido_kin_cat_dom"/>
</dbReference>
<dbReference type="HOGENOM" id="CLU_2639005_0_0_1"/>
<comment type="similarity">
    <text evidence="1 2">Belongs to the glutamine synthetase family.</text>
</comment>
<dbReference type="EMBL" id="KN834297">
    <property type="protein sequence ID" value="KIK11116.1"/>
    <property type="molecule type" value="Genomic_DNA"/>
</dbReference>
<evidence type="ECO:0000313" key="6">
    <source>
        <dbReference type="Proteomes" id="UP000054018"/>
    </source>
</evidence>
<dbReference type="STRING" id="765257.A0A0C9Y1P3"/>
<evidence type="ECO:0000313" key="5">
    <source>
        <dbReference type="EMBL" id="KIK25742.1"/>
    </source>
</evidence>
<accession>A0A0C9Y1P3</accession>
<evidence type="ECO:0000256" key="2">
    <source>
        <dbReference type="RuleBase" id="RU000384"/>
    </source>
</evidence>
<evidence type="ECO:0000313" key="4">
    <source>
        <dbReference type="EMBL" id="KIK11116.1"/>
    </source>
</evidence>
<reference evidence="4 6" key="1">
    <citation type="submission" date="2014-04" db="EMBL/GenBank/DDBJ databases">
        <authorList>
            <consortium name="DOE Joint Genome Institute"/>
            <person name="Kuo A."/>
            <person name="Kohler A."/>
            <person name="Costa M.D."/>
            <person name="Nagy L.G."/>
            <person name="Floudas D."/>
            <person name="Copeland A."/>
            <person name="Barry K.W."/>
            <person name="Cichocki N."/>
            <person name="Veneault-Fourrey C."/>
            <person name="LaButti K."/>
            <person name="Lindquist E.A."/>
            <person name="Lipzen A."/>
            <person name="Lundell T."/>
            <person name="Morin E."/>
            <person name="Murat C."/>
            <person name="Sun H."/>
            <person name="Tunlid A."/>
            <person name="Henrissat B."/>
            <person name="Grigoriev I.V."/>
            <person name="Hibbett D.S."/>
            <person name="Martin F."/>
            <person name="Nordberg H.P."/>
            <person name="Cantor M.N."/>
            <person name="Hua S.X."/>
        </authorList>
    </citation>
    <scope>NUCLEOTIDE SEQUENCE [LARGE SCALE GENOMIC DNA]</scope>
    <source>
        <strain evidence="4 6">441</strain>
    </source>
</reference>
<evidence type="ECO:0000256" key="1">
    <source>
        <dbReference type="PROSITE-ProRule" id="PRU01331"/>
    </source>
</evidence>
<evidence type="ECO:0000259" key="3">
    <source>
        <dbReference type="PROSITE" id="PS51987"/>
    </source>
</evidence>
<proteinExistence type="inferred from homology"/>
<keyword evidence="6" id="KW-1185">Reference proteome</keyword>
<dbReference type="EMBL" id="KN833706">
    <property type="protein sequence ID" value="KIK25742.1"/>
    <property type="molecule type" value="Genomic_DNA"/>
</dbReference>
<dbReference type="Proteomes" id="UP000054018">
    <property type="component" value="Unassembled WGS sequence"/>
</dbReference>
<dbReference type="Gene3D" id="3.30.590.10">
    <property type="entry name" value="Glutamine synthetase/guanido kinase, catalytic domain"/>
    <property type="match status" value="1"/>
</dbReference>
<dbReference type="PROSITE" id="PS51987">
    <property type="entry name" value="GS_CATALYTIC"/>
    <property type="match status" value="1"/>
</dbReference>
<dbReference type="SUPFAM" id="SSF55931">
    <property type="entry name" value="Glutamine synthetase/guanido kinase"/>
    <property type="match status" value="1"/>
</dbReference>
<reference evidence="6" key="2">
    <citation type="submission" date="2015-01" db="EMBL/GenBank/DDBJ databases">
        <title>Evolutionary Origins and Diversification of the Mycorrhizal Mutualists.</title>
        <authorList>
            <consortium name="DOE Joint Genome Institute"/>
            <consortium name="Mycorrhizal Genomics Consortium"/>
            <person name="Kohler A."/>
            <person name="Kuo A."/>
            <person name="Nagy L.G."/>
            <person name="Floudas D."/>
            <person name="Copeland A."/>
            <person name="Barry K.W."/>
            <person name="Cichocki N."/>
            <person name="Veneault-Fourrey C."/>
            <person name="LaButti K."/>
            <person name="Lindquist E.A."/>
            <person name="Lipzen A."/>
            <person name="Lundell T."/>
            <person name="Morin E."/>
            <person name="Murat C."/>
            <person name="Riley R."/>
            <person name="Ohm R."/>
            <person name="Sun H."/>
            <person name="Tunlid A."/>
            <person name="Henrissat B."/>
            <person name="Grigoriev I.V."/>
            <person name="Hibbett D.S."/>
            <person name="Martin F."/>
        </authorList>
    </citation>
    <scope>NUCLEOTIDE SEQUENCE [LARGE SCALE GENOMIC DNA]</scope>
    <source>
        <strain evidence="5 6">441</strain>
    </source>
</reference>
<dbReference type="OrthoDB" id="2686391at2759"/>
<dbReference type="GO" id="GO:0004356">
    <property type="term" value="F:glutamine synthetase activity"/>
    <property type="evidence" value="ECO:0007669"/>
    <property type="project" value="InterPro"/>
</dbReference>
<sequence length="77" mass="8210">MGPLPPLEAADALVHTCETIYNIASKHGMHATFAPRLYTDSCATGAYAQISVHSNYRTLTTVPSIIRPLSPLTNLGA</sequence>
<gene>
    <name evidence="5" type="ORF">PISMIDRAFT_677054</name>
    <name evidence="4" type="ORF">PISMIDRAFT_690576</name>
</gene>
<dbReference type="InterPro" id="IPR008146">
    <property type="entry name" value="Gln_synth_cat_dom"/>
</dbReference>
<organism evidence="4 6">
    <name type="scientific">Pisolithus microcarpus 441</name>
    <dbReference type="NCBI Taxonomy" id="765257"/>
    <lineage>
        <taxon>Eukaryota</taxon>
        <taxon>Fungi</taxon>
        <taxon>Dikarya</taxon>
        <taxon>Basidiomycota</taxon>
        <taxon>Agaricomycotina</taxon>
        <taxon>Agaricomycetes</taxon>
        <taxon>Agaricomycetidae</taxon>
        <taxon>Boletales</taxon>
        <taxon>Sclerodermatineae</taxon>
        <taxon>Pisolithaceae</taxon>
        <taxon>Pisolithus</taxon>
    </lineage>
</organism>